<dbReference type="HOGENOM" id="CLU_1729727_0_0_10"/>
<comment type="caution">
    <text evidence="3">The sequence shown here is derived from an EMBL/GenBank/DDBJ whole genome shotgun (WGS) entry which is preliminary data.</text>
</comment>
<proteinExistence type="predicted"/>
<feature type="region of interest" description="Disordered" evidence="1">
    <location>
        <begin position="112"/>
        <end position="151"/>
    </location>
</feature>
<accession>D1PEL9</accession>
<dbReference type="EMBL" id="ACBX02000026">
    <property type="protein sequence ID" value="EFB34845.1"/>
    <property type="molecule type" value="Genomic_DNA"/>
</dbReference>
<name>D1PEL9_9BACT</name>
<evidence type="ECO:0000313" key="3">
    <source>
        <dbReference type="EMBL" id="EFB34845.1"/>
    </source>
</evidence>
<dbReference type="AlphaFoldDB" id="D1PEL9"/>
<dbReference type="PaxDb" id="537011-PREVCOP_05675"/>
<reference evidence="3" key="1">
    <citation type="submission" date="2009-11" db="EMBL/GenBank/DDBJ databases">
        <authorList>
            <person name="Weinstock G."/>
            <person name="Sodergren E."/>
            <person name="Clifton S."/>
            <person name="Fulton L."/>
            <person name="Fulton B."/>
            <person name="Courtney L."/>
            <person name="Fronick C."/>
            <person name="Harrison M."/>
            <person name="Strong C."/>
            <person name="Farmer C."/>
            <person name="Delahaunty K."/>
            <person name="Markovic C."/>
            <person name="Hall O."/>
            <person name="Minx P."/>
            <person name="Tomlinson C."/>
            <person name="Mitreva M."/>
            <person name="Nelson J."/>
            <person name="Hou S."/>
            <person name="Wollam A."/>
            <person name="Pepin K.H."/>
            <person name="Johnson M."/>
            <person name="Bhonagiri V."/>
            <person name="Nash W.E."/>
            <person name="Warren W."/>
            <person name="Chinwalla A."/>
            <person name="Mardis E.R."/>
            <person name="Wilson R.K."/>
        </authorList>
    </citation>
    <scope>NUCLEOTIDE SEQUENCE [LARGE SCALE GENOMIC DNA]</scope>
    <source>
        <strain evidence="3">DSM 18205</strain>
    </source>
</reference>
<organism evidence="3 4">
    <name type="scientific">Segatella copri DSM 18205</name>
    <dbReference type="NCBI Taxonomy" id="537011"/>
    <lineage>
        <taxon>Bacteria</taxon>
        <taxon>Pseudomonadati</taxon>
        <taxon>Bacteroidota</taxon>
        <taxon>Bacteroidia</taxon>
        <taxon>Bacteroidales</taxon>
        <taxon>Prevotellaceae</taxon>
        <taxon>Segatella</taxon>
    </lineage>
</organism>
<keyword evidence="2" id="KW-0812">Transmembrane</keyword>
<evidence type="ECO:0000313" key="4">
    <source>
        <dbReference type="Proteomes" id="UP000004477"/>
    </source>
</evidence>
<sequence>MHLTINPLIFLYFLILDSISIVFTTLSTLFLDEHVVETIALQEIDTIVVPFVTLAHAHIGGNHDVYFTIMHTGDVGITGNAKLLREIWGEFTNNGLFLLIIIHGTGDGIAWNGGRRGTDQKTKEREERKKGGRKKRGKKRGGRKKGGKPHH</sequence>
<feature type="compositionally biased region" description="Basic residues" evidence="1">
    <location>
        <begin position="130"/>
        <end position="151"/>
    </location>
</feature>
<protein>
    <submittedName>
        <fullName evidence="3">Uncharacterized protein</fullName>
    </submittedName>
</protein>
<feature type="transmembrane region" description="Helical" evidence="2">
    <location>
        <begin position="9"/>
        <end position="31"/>
    </location>
</feature>
<feature type="compositionally biased region" description="Basic and acidic residues" evidence="1">
    <location>
        <begin position="116"/>
        <end position="129"/>
    </location>
</feature>
<dbReference type="Proteomes" id="UP000004477">
    <property type="component" value="Unassembled WGS sequence"/>
</dbReference>
<keyword evidence="4" id="KW-1185">Reference proteome</keyword>
<keyword evidence="2" id="KW-1133">Transmembrane helix</keyword>
<keyword evidence="2" id="KW-0472">Membrane</keyword>
<evidence type="ECO:0000256" key="1">
    <source>
        <dbReference type="SAM" id="MobiDB-lite"/>
    </source>
</evidence>
<evidence type="ECO:0000256" key="2">
    <source>
        <dbReference type="SAM" id="Phobius"/>
    </source>
</evidence>
<gene>
    <name evidence="3" type="ORF">PREVCOP_05675</name>
</gene>